<name>A0AAV0YR36_VICFA</name>
<dbReference type="Proteomes" id="UP001157006">
    <property type="component" value="Chromosome 1L"/>
</dbReference>
<dbReference type="EMBL" id="OX451736">
    <property type="protein sequence ID" value="CAI8586487.1"/>
    <property type="molecule type" value="Genomic_DNA"/>
</dbReference>
<proteinExistence type="predicted"/>
<dbReference type="AlphaFoldDB" id="A0AAV0YR36"/>
<sequence>MVVQNRQIHHQHGQAVLSMEKDVMHQSNVSIVIVKSSCLIFTSTINLDFISDEDDDSNYDPFAPLQFDDDTSSKFEDEETPFIINANYIRTSKAITPLHHILSF</sequence>
<gene>
    <name evidence="1" type="ORF">VFH_I256800</name>
</gene>
<evidence type="ECO:0000313" key="1">
    <source>
        <dbReference type="EMBL" id="CAI8586487.1"/>
    </source>
</evidence>
<organism evidence="1 2">
    <name type="scientific">Vicia faba</name>
    <name type="common">Broad bean</name>
    <name type="synonym">Faba vulgaris</name>
    <dbReference type="NCBI Taxonomy" id="3906"/>
    <lineage>
        <taxon>Eukaryota</taxon>
        <taxon>Viridiplantae</taxon>
        <taxon>Streptophyta</taxon>
        <taxon>Embryophyta</taxon>
        <taxon>Tracheophyta</taxon>
        <taxon>Spermatophyta</taxon>
        <taxon>Magnoliopsida</taxon>
        <taxon>eudicotyledons</taxon>
        <taxon>Gunneridae</taxon>
        <taxon>Pentapetalae</taxon>
        <taxon>rosids</taxon>
        <taxon>fabids</taxon>
        <taxon>Fabales</taxon>
        <taxon>Fabaceae</taxon>
        <taxon>Papilionoideae</taxon>
        <taxon>50 kb inversion clade</taxon>
        <taxon>NPAAA clade</taxon>
        <taxon>Hologalegina</taxon>
        <taxon>IRL clade</taxon>
        <taxon>Fabeae</taxon>
        <taxon>Vicia</taxon>
    </lineage>
</organism>
<evidence type="ECO:0000313" key="2">
    <source>
        <dbReference type="Proteomes" id="UP001157006"/>
    </source>
</evidence>
<reference evidence="1 2" key="1">
    <citation type="submission" date="2023-01" db="EMBL/GenBank/DDBJ databases">
        <authorList>
            <person name="Kreplak J."/>
        </authorList>
    </citation>
    <scope>NUCLEOTIDE SEQUENCE [LARGE SCALE GENOMIC DNA]</scope>
</reference>
<accession>A0AAV0YR36</accession>
<protein>
    <submittedName>
        <fullName evidence="1">Uncharacterized protein</fullName>
    </submittedName>
</protein>
<keyword evidence="2" id="KW-1185">Reference proteome</keyword>